<dbReference type="InterPro" id="IPR001036">
    <property type="entry name" value="Acrflvin-R"/>
</dbReference>
<keyword evidence="1" id="KW-0812">Transmembrane</keyword>
<feature type="transmembrane region" description="Helical" evidence="1">
    <location>
        <begin position="20"/>
        <end position="40"/>
    </location>
</feature>
<feature type="transmembrane region" description="Helical" evidence="1">
    <location>
        <begin position="969"/>
        <end position="988"/>
    </location>
</feature>
<dbReference type="PANTHER" id="PTHR32063:SF33">
    <property type="entry name" value="RND SUPERFAMILY EFFLUX PUMP PERMEASE COMPONENT"/>
    <property type="match status" value="1"/>
</dbReference>
<dbReference type="PRINTS" id="PR00702">
    <property type="entry name" value="ACRIFLAVINRP"/>
</dbReference>
<evidence type="ECO:0000313" key="3">
    <source>
        <dbReference type="Proteomes" id="UP001157186"/>
    </source>
</evidence>
<evidence type="ECO:0000256" key="1">
    <source>
        <dbReference type="SAM" id="Phobius"/>
    </source>
</evidence>
<comment type="caution">
    <text evidence="2">The sequence shown here is derived from an EMBL/GenBank/DDBJ whole genome shotgun (WGS) entry which is preliminary data.</text>
</comment>
<feature type="transmembrane region" description="Helical" evidence="1">
    <location>
        <begin position="1000"/>
        <end position="1025"/>
    </location>
</feature>
<feature type="transmembrane region" description="Helical" evidence="1">
    <location>
        <begin position="897"/>
        <end position="918"/>
    </location>
</feature>
<dbReference type="Gene3D" id="3.30.70.1440">
    <property type="entry name" value="Multidrug efflux transporter AcrB pore domain"/>
    <property type="match status" value="1"/>
</dbReference>
<dbReference type="Gene3D" id="1.20.1640.10">
    <property type="entry name" value="Multidrug efflux transporter AcrB transmembrane domain"/>
    <property type="match status" value="2"/>
</dbReference>
<feature type="transmembrane region" description="Helical" evidence="1">
    <location>
        <begin position="337"/>
        <end position="356"/>
    </location>
</feature>
<sequence>MTVHKEQFTGTIAWFARNSVAANLLMMFILVAGFISYQHINKKMFPDFNPNSIQVMVPHLGASPEEVEKSVILKVEEALEDIEGFKRVTSRAEEGVGIVTIELQSGYSLAEKLDEVQMQIDTITTFPEQTEKPIVTKQEFKGQVMWLSMSGSMSRRARQNLAQDIRDEIMLLPSVNSAEVVGKRDYEISIEVSENKLQQFGLTFDAVTRAVRSSSLDMPGGTIKTHGGDIQLRTQGQAYTGKEYSKLVLRTGKDGTRIVLSDVANIKDGFVESEDFATFDGESTTSIMVQSTGEQNDLAIAAEVKAYVAKKSTQLPEGAKLAVWGDSSFYLSERLDMMLSNLLMGAALVFLVLTLFLRIRIAFWVMLGIPISFLGALLMMPLLGDWSVSINLLSLFAFIMVLGIVVDDAIVIGESAYSEIQRYGHSSDNVIRGTMRVAMPATFGVLTTIAAFAPLLMIDATFSAFFRAIALVVTFCLIFSLIESKWILPAHLAHMKYVPLTDETANRLERFQMRFKEKLEYFIHYVYQPRLRQALAMRYNTMALFIAGLLLTLSLITGAFVKVEVFPNVPSDFIQGNVTMIDGTAPRERNKAIDKIVAAAHKVAEENKIDGVSFIKHTMVFTQGNTQATFLLELVKSEDRDLDAYEIEKLWRDEIGEIAGTKELRFFAGTNAGGGAAIEFQLTGKNDLELEAAAHDIQEQLKTYDGVFDIRNSFSRGSQEIKLSIRPEAETLGLTLSDLAKQVRQAFYGDEAQRIQRGRDELKVMVRYPKEDRLSISDLEDMWIRTPSGEQVPFYQVADIAIGQGFSSITRINQKRSITISADIDSEKVESRKVISEMNDTSIPEILSNYPSVQYGVEGASKEQQDFLRQLGIAAIGALFLIYGLIAIPTKSYTQPLVIMSVIPFGIIGAIFGHWLLGKTINMMSIYGFIALTGVVVNDSLIMVDFINKAKDSGMRMIDVVCQAGTQRFRAILLTSLTTFFGIFPLYFEHSLQAQFIIPMAISLGFGIVFATVITLFLIPALYLIKEDIRNLFSKQREEKVQPVES</sequence>
<keyword evidence="1" id="KW-1133">Transmembrane helix</keyword>
<dbReference type="RefSeq" id="WP_284243650.1">
    <property type="nucleotide sequence ID" value="NZ_BSST01000001.1"/>
</dbReference>
<dbReference type="Proteomes" id="UP001157186">
    <property type="component" value="Unassembled WGS sequence"/>
</dbReference>
<keyword evidence="3" id="KW-1185">Reference proteome</keyword>
<keyword evidence="1" id="KW-0472">Membrane</keyword>
<feature type="transmembrane region" description="Helical" evidence="1">
    <location>
        <begin position="539"/>
        <end position="561"/>
    </location>
</feature>
<feature type="transmembrane region" description="Helical" evidence="1">
    <location>
        <begin position="464"/>
        <end position="482"/>
    </location>
</feature>
<protein>
    <submittedName>
        <fullName evidence="2">Acriflavin resistance protein</fullName>
    </submittedName>
</protein>
<accession>A0ABQ6GP92</accession>
<dbReference type="Gene3D" id="3.30.70.1320">
    <property type="entry name" value="Multidrug efflux transporter AcrB pore domain like"/>
    <property type="match status" value="1"/>
</dbReference>
<feature type="transmembrane region" description="Helical" evidence="1">
    <location>
        <begin position="871"/>
        <end position="890"/>
    </location>
</feature>
<dbReference type="SUPFAM" id="SSF82693">
    <property type="entry name" value="Multidrug efflux transporter AcrB pore domain, PN1, PN2, PC1 and PC2 subdomains"/>
    <property type="match status" value="2"/>
</dbReference>
<feature type="transmembrane region" description="Helical" evidence="1">
    <location>
        <begin position="437"/>
        <end position="458"/>
    </location>
</feature>
<dbReference type="Gene3D" id="3.30.70.1430">
    <property type="entry name" value="Multidrug efflux transporter AcrB pore domain"/>
    <property type="match status" value="2"/>
</dbReference>
<dbReference type="Pfam" id="PF00873">
    <property type="entry name" value="ACR_tran"/>
    <property type="match status" value="1"/>
</dbReference>
<feature type="transmembrane region" description="Helical" evidence="1">
    <location>
        <begin position="395"/>
        <end position="417"/>
    </location>
</feature>
<dbReference type="Gene3D" id="3.30.2090.10">
    <property type="entry name" value="Multidrug efflux transporter AcrB TolC docking domain, DN and DC subdomains"/>
    <property type="match status" value="2"/>
</dbReference>
<organism evidence="2 3">
    <name type="scientific">Thalassotalea insulae</name>
    <dbReference type="NCBI Taxonomy" id="2056778"/>
    <lineage>
        <taxon>Bacteria</taxon>
        <taxon>Pseudomonadati</taxon>
        <taxon>Pseudomonadota</taxon>
        <taxon>Gammaproteobacteria</taxon>
        <taxon>Alteromonadales</taxon>
        <taxon>Colwelliaceae</taxon>
        <taxon>Thalassotalea</taxon>
    </lineage>
</organism>
<evidence type="ECO:0000313" key="2">
    <source>
        <dbReference type="EMBL" id="GLX77757.1"/>
    </source>
</evidence>
<dbReference type="SUPFAM" id="SSF82714">
    <property type="entry name" value="Multidrug efflux transporter AcrB TolC docking domain, DN and DC subdomains"/>
    <property type="match status" value="2"/>
</dbReference>
<proteinExistence type="predicted"/>
<dbReference type="EMBL" id="BSST01000001">
    <property type="protein sequence ID" value="GLX77757.1"/>
    <property type="molecule type" value="Genomic_DNA"/>
</dbReference>
<name>A0ABQ6GP92_9GAMM</name>
<feature type="transmembrane region" description="Helical" evidence="1">
    <location>
        <begin position="924"/>
        <end position="948"/>
    </location>
</feature>
<feature type="transmembrane region" description="Helical" evidence="1">
    <location>
        <begin position="363"/>
        <end position="383"/>
    </location>
</feature>
<dbReference type="PANTHER" id="PTHR32063">
    <property type="match status" value="1"/>
</dbReference>
<dbReference type="SUPFAM" id="SSF82866">
    <property type="entry name" value="Multidrug efflux transporter AcrB transmembrane domain"/>
    <property type="match status" value="2"/>
</dbReference>
<gene>
    <name evidence="2" type="ORF">tinsulaeT_10970</name>
</gene>
<dbReference type="InterPro" id="IPR027463">
    <property type="entry name" value="AcrB_DN_DC_subdom"/>
</dbReference>
<reference evidence="2 3" key="1">
    <citation type="submission" date="2023-03" db="EMBL/GenBank/DDBJ databases">
        <title>Draft genome sequence of Thalassotalea insulae KCTC 62186T.</title>
        <authorList>
            <person name="Sawabe T."/>
        </authorList>
    </citation>
    <scope>NUCLEOTIDE SEQUENCE [LARGE SCALE GENOMIC DNA]</scope>
    <source>
        <strain evidence="2 3">KCTC 62186</strain>
    </source>
</reference>